<keyword evidence="1" id="KW-0732">Signal</keyword>
<name>A0A0N5BNE9_STREA</name>
<evidence type="ECO:0000313" key="3">
    <source>
        <dbReference type="WBParaSite" id="SPAL_0000742800.1"/>
    </source>
</evidence>
<proteinExistence type="predicted"/>
<dbReference type="AlphaFoldDB" id="A0A0N5BNE9"/>
<dbReference type="WBParaSite" id="SPAL_0000742800.1">
    <property type="protein sequence ID" value="SPAL_0000742800.1"/>
    <property type="gene ID" value="SPAL_0000742800"/>
</dbReference>
<evidence type="ECO:0000313" key="2">
    <source>
        <dbReference type="Proteomes" id="UP000046392"/>
    </source>
</evidence>
<feature type="signal peptide" evidence="1">
    <location>
        <begin position="1"/>
        <end position="21"/>
    </location>
</feature>
<evidence type="ECO:0000256" key="1">
    <source>
        <dbReference type="SAM" id="SignalP"/>
    </source>
</evidence>
<protein>
    <submittedName>
        <fullName evidence="3">Astacin domain-containing protein</fullName>
    </submittedName>
</protein>
<reference evidence="3" key="1">
    <citation type="submission" date="2017-02" db="UniProtKB">
        <authorList>
            <consortium name="WormBaseParasite"/>
        </authorList>
    </citation>
    <scope>IDENTIFICATION</scope>
</reference>
<dbReference type="Proteomes" id="UP000046392">
    <property type="component" value="Unplaced"/>
</dbReference>
<keyword evidence="2" id="KW-1185">Reference proteome</keyword>
<organism evidence="2 3">
    <name type="scientific">Strongyloides papillosus</name>
    <name type="common">Intestinal threadworm</name>
    <dbReference type="NCBI Taxonomy" id="174720"/>
    <lineage>
        <taxon>Eukaryota</taxon>
        <taxon>Metazoa</taxon>
        <taxon>Ecdysozoa</taxon>
        <taxon>Nematoda</taxon>
        <taxon>Chromadorea</taxon>
        <taxon>Rhabditida</taxon>
        <taxon>Tylenchina</taxon>
        <taxon>Panagrolaimomorpha</taxon>
        <taxon>Strongyloidoidea</taxon>
        <taxon>Strongyloididae</taxon>
        <taxon>Strongyloides</taxon>
    </lineage>
</organism>
<sequence length="215" mass="24414">MKSKNIFCILTFLYIFNCNNAASPPNVLTCDKAKLPQSWLWTEGHGILDVGTAGMIPDGPDYCIDFNRTSTFVQIQYHIDLLNVSSNIINIKKDITTRENYSNNSCINQDDRIHYCFPLCSNSTLQDIATKNALLYRSAREAATNIYKDMYDDGDNYVVTVIKVSLDTKNPARLLQDVFLNPSYCSVYIGMQTIGLPYLYEIEIAKIYNSKNLKV</sequence>
<feature type="chain" id="PRO_5005894579" evidence="1">
    <location>
        <begin position="22"/>
        <end position="215"/>
    </location>
</feature>
<accession>A0A0N5BNE9</accession>